<evidence type="ECO:0000313" key="1">
    <source>
        <dbReference type="EMBL" id="SCL85500.1"/>
    </source>
</evidence>
<proteinExistence type="predicted"/>
<dbReference type="AlphaFoldDB" id="A0AAX2CDN2"/>
<organism evidence="1 2">
    <name type="scientific">Bacillus cytotoxicus</name>
    <dbReference type="NCBI Taxonomy" id="580165"/>
    <lineage>
        <taxon>Bacteria</taxon>
        <taxon>Bacillati</taxon>
        <taxon>Bacillota</taxon>
        <taxon>Bacilli</taxon>
        <taxon>Bacillales</taxon>
        <taxon>Bacillaceae</taxon>
        <taxon>Bacillus</taxon>
        <taxon>Bacillus cereus group</taxon>
    </lineage>
</organism>
<gene>
    <name evidence="1" type="ORF">BCB44BAC_00761</name>
</gene>
<dbReference type="EMBL" id="FMIK01000017">
    <property type="protein sequence ID" value="SCL85500.1"/>
    <property type="molecule type" value="Genomic_DNA"/>
</dbReference>
<reference evidence="1 2" key="1">
    <citation type="submission" date="2016-08" db="EMBL/GenBank/DDBJ databases">
        <authorList>
            <person name="Loux V."/>
            <person name="Rue O."/>
        </authorList>
    </citation>
    <scope>NUCLEOTIDE SEQUENCE [LARGE SCALE GENOMIC DNA]</scope>
    <source>
        <strain evidence="1 2">AFSSA_08CEB44bac</strain>
    </source>
</reference>
<comment type="caution">
    <text evidence="1">The sequence shown here is derived from an EMBL/GenBank/DDBJ whole genome shotgun (WGS) entry which is preliminary data.</text>
</comment>
<protein>
    <submittedName>
        <fullName evidence="1">Uncharacterized protein</fullName>
    </submittedName>
</protein>
<name>A0AAX2CDN2_9BACI</name>
<dbReference type="Proteomes" id="UP000242164">
    <property type="component" value="Unassembled WGS sequence"/>
</dbReference>
<sequence length="16" mass="1734">MGRSFIVRNNPIGEGS</sequence>
<evidence type="ECO:0000313" key="2">
    <source>
        <dbReference type="Proteomes" id="UP000242164"/>
    </source>
</evidence>
<accession>A0AAX2CDN2</accession>